<organism evidence="1 2">
    <name type="scientific">Entotheonella factor</name>
    <dbReference type="NCBI Taxonomy" id="1429438"/>
    <lineage>
        <taxon>Bacteria</taxon>
        <taxon>Pseudomonadati</taxon>
        <taxon>Nitrospinota/Tectimicrobiota group</taxon>
        <taxon>Candidatus Tectimicrobiota</taxon>
        <taxon>Candidatus Entotheonellia</taxon>
        <taxon>Candidatus Entotheonellales</taxon>
        <taxon>Candidatus Entotheonellaceae</taxon>
        <taxon>Candidatus Entotheonella</taxon>
    </lineage>
</organism>
<gene>
    <name evidence="1" type="ORF">ETSY1_22580</name>
</gene>
<accession>W4LH80</accession>
<evidence type="ECO:0000313" key="2">
    <source>
        <dbReference type="Proteomes" id="UP000019141"/>
    </source>
</evidence>
<proteinExistence type="predicted"/>
<dbReference type="AlphaFoldDB" id="W4LH80"/>
<sequence>MSLLIAFVACFVILGVFSKVLTTPPDAYAHIETEKQDHHGHH</sequence>
<name>W4LH80_ENTF1</name>
<keyword evidence="2" id="KW-1185">Reference proteome</keyword>
<comment type="caution">
    <text evidence="1">The sequence shown here is derived from an EMBL/GenBank/DDBJ whole genome shotgun (WGS) entry which is preliminary data.</text>
</comment>
<dbReference type="EMBL" id="AZHW01000663">
    <property type="protein sequence ID" value="ETW97458.1"/>
    <property type="molecule type" value="Genomic_DNA"/>
</dbReference>
<protein>
    <submittedName>
        <fullName evidence="1">Uncharacterized protein</fullName>
    </submittedName>
</protein>
<evidence type="ECO:0000313" key="1">
    <source>
        <dbReference type="EMBL" id="ETW97458.1"/>
    </source>
</evidence>
<dbReference type="HOGENOM" id="CLU_3248799_0_0_7"/>
<reference evidence="1 2" key="1">
    <citation type="journal article" date="2014" name="Nature">
        <title>An environmental bacterial taxon with a large and distinct metabolic repertoire.</title>
        <authorList>
            <person name="Wilson M.C."/>
            <person name="Mori T."/>
            <person name="Ruckert C."/>
            <person name="Uria A.R."/>
            <person name="Helf M.J."/>
            <person name="Takada K."/>
            <person name="Gernert C."/>
            <person name="Steffens U.A."/>
            <person name="Heycke N."/>
            <person name="Schmitt S."/>
            <person name="Rinke C."/>
            <person name="Helfrich E.J."/>
            <person name="Brachmann A.O."/>
            <person name="Gurgui C."/>
            <person name="Wakimoto T."/>
            <person name="Kracht M."/>
            <person name="Crusemann M."/>
            <person name="Hentschel U."/>
            <person name="Abe I."/>
            <person name="Matsunaga S."/>
            <person name="Kalinowski J."/>
            <person name="Takeyama H."/>
            <person name="Piel J."/>
        </authorList>
    </citation>
    <scope>NUCLEOTIDE SEQUENCE [LARGE SCALE GENOMIC DNA]</scope>
    <source>
        <strain evidence="2">TSY1</strain>
    </source>
</reference>
<dbReference type="Proteomes" id="UP000019141">
    <property type="component" value="Unassembled WGS sequence"/>
</dbReference>